<organism evidence="4 5">
    <name type="scientific">Ktedonobacter racemifer DSM 44963</name>
    <dbReference type="NCBI Taxonomy" id="485913"/>
    <lineage>
        <taxon>Bacteria</taxon>
        <taxon>Bacillati</taxon>
        <taxon>Chloroflexota</taxon>
        <taxon>Ktedonobacteria</taxon>
        <taxon>Ktedonobacterales</taxon>
        <taxon>Ktedonobacteraceae</taxon>
        <taxon>Ktedonobacter</taxon>
    </lineage>
</organism>
<keyword evidence="5" id="KW-1185">Reference proteome</keyword>
<dbReference type="PANTHER" id="PTHR35841:SF1">
    <property type="entry name" value="PHOSPHONATES-BINDING PERIPLASMIC PROTEIN"/>
    <property type="match status" value="1"/>
</dbReference>
<accession>D6TCG6</accession>
<dbReference type="GO" id="GO:0055085">
    <property type="term" value="P:transmembrane transport"/>
    <property type="evidence" value="ECO:0007669"/>
    <property type="project" value="InterPro"/>
</dbReference>
<dbReference type="EMBL" id="ADVG01000001">
    <property type="protein sequence ID" value="EFH89983.1"/>
    <property type="molecule type" value="Genomic_DNA"/>
</dbReference>
<dbReference type="Pfam" id="PF12974">
    <property type="entry name" value="Phosphonate-bd"/>
    <property type="match status" value="1"/>
</dbReference>
<sequence length="314" mass="32725">MPVTTHATRPRWFSRLAIAIFACLMLVLSACGSTNTAASATPASACAHPVSLSQVNLGVIPDNPTSVQDATKPFSDALSKLVCKPVNLFVGTNYTSIITAMTSGKADIASFGPLSYVLAADKGGAKAILRSLAPADKADHYYSYIITTAKTGIKTLADLKGKKFSFIDPASTSGNLVPRYTLLNAGIDPDKDLQATYVGSHVLSLTAVLSGKVDAGALASDTYDSLIQEGKLKASDVVIIAKSFAIPEGPIAVRKDLSQSDIASLQAAFMDLNNNAAALKALGSGGFIKDGDSSFDPIRALAKKLNLDLTKLVK</sequence>
<comment type="similarity">
    <text evidence="1">Belongs to the phosphate/phosphite/phosphonate binding protein family.</text>
</comment>
<dbReference type="InterPro" id="IPR005770">
    <property type="entry name" value="PhnD"/>
</dbReference>
<dbReference type="OrthoDB" id="1792890at2"/>
<dbReference type="SUPFAM" id="SSF53850">
    <property type="entry name" value="Periplasmic binding protein-like II"/>
    <property type="match status" value="1"/>
</dbReference>
<comment type="caution">
    <text evidence="4">The sequence shown here is derived from an EMBL/GenBank/DDBJ whole genome shotgun (WGS) entry which is preliminary data.</text>
</comment>
<gene>
    <name evidence="4" type="ORF">Krac_11576</name>
</gene>
<protein>
    <submittedName>
        <fullName evidence="4">Phosphonate ABC transporter, periplasmic phosphonate-binding protein</fullName>
    </submittedName>
</protein>
<dbReference type="RefSeq" id="WP_007906975.1">
    <property type="nucleotide sequence ID" value="NZ_ADVG01000001.1"/>
</dbReference>
<dbReference type="AlphaFoldDB" id="D6TCG6"/>
<feature type="chain" id="PRO_5003088100" evidence="3">
    <location>
        <begin position="33"/>
        <end position="314"/>
    </location>
</feature>
<evidence type="ECO:0000313" key="4">
    <source>
        <dbReference type="EMBL" id="EFH89983.1"/>
    </source>
</evidence>
<dbReference type="Gene3D" id="3.40.190.10">
    <property type="entry name" value="Periplasmic binding protein-like II"/>
    <property type="match status" value="2"/>
</dbReference>
<evidence type="ECO:0000313" key="5">
    <source>
        <dbReference type="Proteomes" id="UP000004508"/>
    </source>
</evidence>
<dbReference type="InParanoid" id="D6TCG6"/>
<name>D6TCG6_KTERA</name>
<evidence type="ECO:0000256" key="2">
    <source>
        <dbReference type="ARBA" id="ARBA00022729"/>
    </source>
</evidence>
<dbReference type="CDD" id="cd01071">
    <property type="entry name" value="PBP2_PhnD_like"/>
    <property type="match status" value="1"/>
</dbReference>
<proteinExistence type="inferred from homology"/>
<reference evidence="4 5" key="1">
    <citation type="journal article" date="2011" name="Stand. Genomic Sci.">
        <title>Non-contiguous finished genome sequence and contextual data of the filamentous soil bacterium Ktedonobacter racemifer type strain (SOSP1-21).</title>
        <authorList>
            <person name="Chang Y.J."/>
            <person name="Land M."/>
            <person name="Hauser L."/>
            <person name="Chertkov O."/>
            <person name="Del Rio T.G."/>
            <person name="Nolan M."/>
            <person name="Copeland A."/>
            <person name="Tice H."/>
            <person name="Cheng J.F."/>
            <person name="Lucas S."/>
            <person name="Han C."/>
            <person name="Goodwin L."/>
            <person name="Pitluck S."/>
            <person name="Ivanova N."/>
            <person name="Ovchinikova G."/>
            <person name="Pati A."/>
            <person name="Chen A."/>
            <person name="Palaniappan K."/>
            <person name="Mavromatis K."/>
            <person name="Liolios K."/>
            <person name="Brettin T."/>
            <person name="Fiebig A."/>
            <person name="Rohde M."/>
            <person name="Abt B."/>
            <person name="Goker M."/>
            <person name="Detter J.C."/>
            <person name="Woyke T."/>
            <person name="Bristow J."/>
            <person name="Eisen J.A."/>
            <person name="Markowitz V."/>
            <person name="Hugenholtz P."/>
            <person name="Kyrpides N.C."/>
            <person name="Klenk H.P."/>
            <person name="Lapidus A."/>
        </authorList>
    </citation>
    <scope>NUCLEOTIDE SEQUENCE [LARGE SCALE GENOMIC DNA]</scope>
    <source>
        <strain evidence="5">DSM 44963</strain>
    </source>
</reference>
<dbReference type="NCBIfam" id="TIGR01098">
    <property type="entry name" value="3A0109s03R"/>
    <property type="match status" value="1"/>
</dbReference>
<dbReference type="STRING" id="485913.Krac_11576"/>
<dbReference type="PANTHER" id="PTHR35841">
    <property type="entry name" value="PHOSPHONATES-BINDING PERIPLASMIC PROTEIN"/>
    <property type="match status" value="1"/>
</dbReference>
<feature type="signal peptide" evidence="3">
    <location>
        <begin position="1"/>
        <end position="32"/>
    </location>
</feature>
<dbReference type="GO" id="GO:0043190">
    <property type="term" value="C:ATP-binding cassette (ABC) transporter complex"/>
    <property type="evidence" value="ECO:0007669"/>
    <property type="project" value="InterPro"/>
</dbReference>
<evidence type="ECO:0000256" key="3">
    <source>
        <dbReference type="SAM" id="SignalP"/>
    </source>
</evidence>
<dbReference type="eggNOG" id="COG3221">
    <property type="taxonomic scope" value="Bacteria"/>
</dbReference>
<evidence type="ECO:0000256" key="1">
    <source>
        <dbReference type="ARBA" id="ARBA00007162"/>
    </source>
</evidence>
<dbReference type="Proteomes" id="UP000004508">
    <property type="component" value="Unassembled WGS sequence"/>
</dbReference>
<keyword evidence="2 3" id="KW-0732">Signal</keyword>